<feature type="transmembrane region" description="Helical" evidence="1">
    <location>
        <begin position="21"/>
        <end position="45"/>
    </location>
</feature>
<name>A0A543KFJ8_9RHOB</name>
<evidence type="ECO:0000313" key="3">
    <source>
        <dbReference type="Proteomes" id="UP000320582"/>
    </source>
</evidence>
<dbReference type="RefSeq" id="WP_142082105.1">
    <property type="nucleotide sequence ID" value="NZ_VFPT01000001.1"/>
</dbReference>
<dbReference type="EMBL" id="VFPT01000001">
    <property type="protein sequence ID" value="TQM93856.1"/>
    <property type="molecule type" value="Genomic_DNA"/>
</dbReference>
<comment type="caution">
    <text evidence="2">The sequence shown here is derived from an EMBL/GenBank/DDBJ whole genome shotgun (WGS) entry which is preliminary data.</text>
</comment>
<dbReference type="OrthoDB" id="9935899at2"/>
<accession>A0A543KFJ8</accession>
<proteinExistence type="predicted"/>
<dbReference type="Proteomes" id="UP000320582">
    <property type="component" value="Unassembled WGS sequence"/>
</dbReference>
<protein>
    <submittedName>
        <fullName evidence="2">Uncharacterized protein</fullName>
    </submittedName>
</protein>
<gene>
    <name evidence="2" type="ORF">BD293_2509</name>
</gene>
<evidence type="ECO:0000256" key="1">
    <source>
        <dbReference type="SAM" id="Phobius"/>
    </source>
</evidence>
<sequence length="85" mass="8750">MKNSALHRAGRAALSLHRTGLLVPAAGLAVMSVSAYAMVTVAHAFPEMALNPDGVGQCNPFEGDFGCGHGFGCACHMLPLPETQA</sequence>
<reference evidence="2 3" key="1">
    <citation type="submission" date="2019-06" db="EMBL/GenBank/DDBJ databases">
        <title>Genomic Encyclopedia of Archaeal and Bacterial Type Strains, Phase II (KMG-II): from individual species to whole genera.</title>
        <authorList>
            <person name="Goeker M."/>
        </authorList>
    </citation>
    <scope>NUCLEOTIDE SEQUENCE [LARGE SCALE GENOMIC DNA]</scope>
    <source>
        <strain evidence="2 3">DSM 18423</strain>
    </source>
</reference>
<keyword evidence="1" id="KW-1133">Transmembrane helix</keyword>
<keyword evidence="3" id="KW-1185">Reference proteome</keyword>
<keyword evidence="1" id="KW-0472">Membrane</keyword>
<dbReference type="AlphaFoldDB" id="A0A543KFJ8"/>
<evidence type="ECO:0000313" key="2">
    <source>
        <dbReference type="EMBL" id="TQM93856.1"/>
    </source>
</evidence>
<keyword evidence="1" id="KW-0812">Transmembrane</keyword>
<organism evidence="2 3">
    <name type="scientific">Roseinatronobacter monicus</name>
    <dbReference type="NCBI Taxonomy" id="393481"/>
    <lineage>
        <taxon>Bacteria</taxon>
        <taxon>Pseudomonadati</taxon>
        <taxon>Pseudomonadota</taxon>
        <taxon>Alphaproteobacteria</taxon>
        <taxon>Rhodobacterales</taxon>
        <taxon>Paracoccaceae</taxon>
        <taxon>Roseinatronobacter</taxon>
    </lineage>
</organism>